<feature type="transmembrane region" description="Helical" evidence="1">
    <location>
        <begin position="517"/>
        <end position="535"/>
    </location>
</feature>
<feature type="transmembrane region" description="Helical" evidence="1">
    <location>
        <begin position="456"/>
        <end position="479"/>
    </location>
</feature>
<dbReference type="GO" id="GO:0042910">
    <property type="term" value="F:xenobiotic transmembrane transporter activity"/>
    <property type="evidence" value="ECO:0007669"/>
    <property type="project" value="TreeGrafter"/>
</dbReference>
<dbReference type="PANTHER" id="PTHR32063:SF0">
    <property type="entry name" value="SWARMING MOTILITY PROTEIN SWRC"/>
    <property type="match status" value="1"/>
</dbReference>
<keyword evidence="1" id="KW-0472">Membrane</keyword>
<dbReference type="Gene3D" id="3.30.2090.10">
    <property type="entry name" value="Multidrug efflux transporter AcrB TolC docking domain, DN and DC subdomains"/>
    <property type="match status" value="2"/>
</dbReference>
<organism evidence="2 3">
    <name type="scientific">Paracoccus haeundaensis</name>
    <dbReference type="NCBI Taxonomy" id="225362"/>
    <lineage>
        <taxon>Bacteria</taxon>
        <taxon>Pseudomonadati</taxon>
        <taxon>Pseudomonadota</taxon>
        <taxon>Alphaproteobacteria</taxon>
        <taxon>Rhodobacterales</taxon>
        <taxon>Paracoccaceae</taxon>
        <taxon>Paracoccus</taxon>
    </lineage>
</organism>
<sequence length="1036" mass="110694">MNGIIAAGFSRARTVMMLMVGLLLAGFTAYVTIPKESMPEVDIPIFIVNVTYSGVSAEDAATLLAEPIERQVNALEGLRRMETVASEGFASVTLEFRPGFDQAQALQSVKDAVDDAGPDIPPEADGPFVREIDMALFPILTVALSGPVPERELIRLGRALSDEIETVSGVLQADLTGEREDQLEILIDPLALETYGISPGQLSQAIQANNQLIAAGSFDTGAGRIGVSIPGTVVRLDEIMSIPVLVDGATVLRVQDVAEVRQTFKDPVSFARIDGQPALAIDVRKTVGANVIDTVAAVRDVVAQTRADWPEQVGVVFMNDQSKEMRTLLSDLQNNVIAAVVLVMLVTVLFLGLRASLLVAVAIPGSFLGGILIIWALGFTLNVIVLFALILVVGMLVDGAIVVVEMGERLIAKGHGKAEAYLLAAQRMAWPITSSTATTLAVFFPLLFWPGLAGQFMFYLPATMIATLLMSLLMALVFVPVTGSVVGGGQALPPEPDADDTSGAMARLSIWTIARPGATLGLSILTVLVILYAYSHMNRGVEFFPETDAERAQVQITANGNLSVQESDRLVRLIEEQVLGFEGIERVYSRTIGSVAERVRSSLSSDVIGQIQVEFTDWRTRAPSTEVIDQLRAATAEVPGLGIQIEAAASGPGASRPVQIEISASNRPALQQASAKIEQLMQAQGRFVDIANDTPRPNPEIRLVVDREESARFGIDMNTIGTAVQLLTTGVNLGTYLPDFADDEVDIALRYPSDQRNLENLSSLRVAGPSGAQVPISNMVQMLPAPAPSAITRIAARETQTLTADLAPGATLQAELALIQASIDQADLPDDVEVTFGGEIEDQQEAMTFLMGAFVAAIFLMFTILLIQMNSFYQALLVLTAIVFSISGVFLGLMVRQEAFSIVMSGIGIMALAGVVVNNNIVLIDAYNEYRGAGDDPDRAARRAASERVRPVLLTAGTTVIGLVPMVLGMTIDFTGRDLFLGAPSGQFWIQLSTGIAGGLVVATAVTLILTPTLLAWDGRRRVRRQTRRAAAQPAE</sequence>
<dbReference type="Gene3D" id="3.30.70.1430">
    <property type="entry name" value="Multidrug efflux transporter AcrB pore domain"/>
    <property type="match status" value="2"/>
</dbReference>
<dbReference type="Gene3D" id="3.30.70.1320">
    <property type="entry name" value="Multidrug efflux transporter AcrB pore domain like"/>
    <property type="match status" value="1"/>
</dbReference>
<dbReference type="SUPFAM" id="SSF82693">
    <property type="entry name" value="Multidrug efflux transporter AcrB pore domain, PN1, PN2, PC1 and PC2 subdomains"/>
    <property type="match status" value="2"/>
</dbReference>
<dbReference type="Gene3D" id="3.30.70.1440">
    <property type="entry name" value="Multidrug efflux transporter AcrB pore domain"/>
    <property type="match status" value="1"/>
</dbReference>
<feature type="transmembrane region" description="Helical" evidence="1">
    <location>
        <begin position="899"/>
        <end position="921"/>
    </location>
</feature>
<dbReference type="Gene3D" id="1.20.1640.10">
    <property type="entry name" value="Multidrug efflux transporter AcrB transmembrane domain"/>
    <property type="match status" value="2"/>
</dbReference>
<dbReference type="InterPro" id="IPR027463">
    <property type="entry name" value="AcrB_DN_DC_subdom"/>
</dbReference>
<feature type="transmembrane region" description="Helical" evidence="1">
    <location>
        <begin position="428"/>
        <end position="450"/>
    </location>
</feature>
<dbReference type="Proteomes" id="UP000304880">
    <property type="component" value="Unassembled WGS sequence"/>
</dbReference>
<comment type="caution">
    <text evidence="2">The sequence shown here is derived from an EMBL/GenBank/DDBJ whole genome shotgun (WGS) entry which is preliminary data.</text>
</comment>
<feature type="transmembrane region" description="Helical" evidence="1">
    <location>
        <begin position="846"/>
        <end position="867"/>
    </location>
</feature>
<proteinExistence type="predicted"/>
<dbReference type="Pfam" id="PF00873">
    <property type="entry name" value="ACR_tran"/>
    <property type="match status" value="1"/>
</dbReference>
<feature type="transmembrane region" description="Helical" evidence="1">
    <location>
        <begin position="358"/>
        <end position="377"/>
    </location>
</feature>
<dbReference type="AlphaFoldDB" id="A0A5C4RB10"/>
<feature type="transmembrane region" description="Helical" evidence="1">
    <location>
        <begin position="332"/>
        <end position="351"/>
    </location>
</feature>
<reference evidence="2 3" key="1">
    <citation type="submission" date="2019-06" db="EMBL/GenBank/DDBJ databases">
        <authorList>
            <person name="Li J."/>
        </authorList>
    </citation>
    <scope>NUCLEOTIDE SEQUENCE [LARGE SCALE GENOMIC DNA]</scope>
    <source>
        <strain evidence="2 3">CGMCC 1.8012</strain>
    </source>
</reference>
<feature type="transmembrane region" description="Helical" evidence="1">
    <location>
        <begin position="952"/>
        <end position="972"/>
    </location>
</feature>
<protein>
    <submittedName>
        <fullName evidence="2">Efflux RND transporter permease subunit</fullName>
    </submittedName>
</protein>
<accession>A0A5C4RB10</accession>
<dbReference type="RefSeq" id="WP_139597601.1">
    <property type="nucleotide sequence ID" value="NZ_VDDC01000002.1"/>
</dbReference>
<keyword evidence="1" id="KW-0812">Transmembrane</keyword>
<evidence type="ECO:0000256" key="1">
    <source>
        <dbReference type="SAM" id="Phobius"/>
    </source>
</evidence>
<dbReference type="SUPFAM" id="SSF82714">
    <property type="entry name" value="Multidrug efflux transporter AcrB TolC docking domain, DN and DC subdomains"/>
    <property type="match status" value="2"/>
</dbReference>
<name>A0A5C4RB10_9RHOB</name>
<dbReference type="GO" id="GO:0005886">
    <property type="term" value="C:plasma membrane"/>
    <property type="evidence" value="ECO:0007669"/>
    <property type="project" value="TreeGrafter"/>
</dbReference>
<evidence type="ECO:0000313" key="2">
    <source>
        <dbReference type="EMBL" id="TNH41099.1"/>
    </source>
</evidence>
<feature type="transmembrane region" description="Helical" evidence="1">
    <location>
        <begin position="992"/>
        <end position="1017"/>
    </location>
</feature>
<keyword evidence="1" id="KW-1133">Transmembrane helix</keyword>
<feature type="transmembrane region" description="Helical" evidence="1">
    <location>
        <begin position="12"/>
        <end position="33"/>
    </location>
</feature>
<dbReference type="PANTHER" id="PTHR32063">
    <property type="match status" value="1"/>
</dbReference>
<gene>
    <name evidence="2" type="ORF">FHD67_01540</name>
</gene>
<dbReference type="EMBL" id="VDDC01000002">
    <property type="protein sequence ID" value="TNH41099.1"/>
    <property type="molecule type" value="Genomic_DNA"/>
</dbReference>
<dbReference type="SUPFAM" id="SSF82866">
    <property type="entry name" value="Multidrug efflux transporter AcrB transmembrane domain"/>
    <property type="match status" value="2"/>
</dbReference>
<dbReference type="PRINTS" id="PR00702">
    <property type="entry name" value="ACRIFLAVINRP"/>
</dbReference>
<feature type="transmembrane region" description="Helical" evidence="1">
    <location>
        <begin position="874"/>
        <end position="893"/>
    </location>
</feature>
<evidence type="ECO:0000313" key="3">
    <source>
        <dbReference type="Proteomes" id="UP000304880"/>
    </source>
</evidence>
<dbReference type="InterPro" id="IPR001036">
    <property type="entry name" value="Acrflvin-R"/>
</dbReference>
<keyword evidence="3" id="KW-1185">Reference proteome</keyword>
<feature type="transmembrane region" description="Helical" evidence="1">
    <location>
        <begin position="383"/>
        <end position="407"/>
    </location>
</feature>